<evidence type="ECO:0000313" key="2">
    <source>
        <dbReference type="Proteomes" id="UP000018780"/>
    </source>
</evidence>
<dbReference type="Proteomes" id="UP000018780">
    <property type="component" value="Chromosome"/>
</dbReference>
<dbReference type="PATRIC" id="fig|999552.6.peg.2238"/>
<dbReference type="HOGENOM" id="CLU_2807178_0_0_5"/>
<evidence type="ECO:0000313" key="1">
    <source>
        <dbReference type="EMBL" id="AHD03090.1"/>
    </source>
</evidence>
<gene>
    <name evidence="1" type="ORF">METH_11230</name>
</gene>
<dbReference type="AlphaFoldDB" id="V9W0B9"/>
<protein>
    <submittedName>
        <fullName evidence="1">Uncharacterized protein</fullName>
    </submittedName>
</protein>
<reference evidence="1 2" key="1">
    <citation type="submission" date="2013-09" db="EMBL/GenBank/DDBJ databases">
        <authorList>
            <consortium name="DOE Joint Genome Institute"/>
            <person name="Klenk H.-P."/>
            <person name="Huntemann M."/>
            <person name="Han J."/>
            <person name="Chen A."/>
            <person name="Kyrpides N."/>
            <person name="Mavromatis K."/>
            <person name="Markowitz V."/>
            <person name="Palaniappan K."/>
            <person name="Ivanova N."/>
            <person name="Schaumberg A."/>
            <person name="Pati A."/>
            <person name="Liolios K."/>
            <person name="Nordberg H.P."/>
            <person name="Cantor M.N."/>
            <person name="Hua S.X."/>
            <person name="Woyke T."/>
        </authorList>
    </citation>
    <scope>NUCLEOTIDE SEQUENCE [LARGE SCALE GENOMIC DNA]</scope>
    <source>
        <strain evidence="1 2">DSM 14336</strain>
    </source>
</reference>
<dbReference type="KEGG" id="lmd:METH_11230"/>
<accession>V9W0B9</accession>
<sequence length="67" mass="7354">MSEFGPQTPAKYANASQPPIAAAVHLKTGECTWSVEMQMDQARDMEADGFEIHWLMPAVAAETEDQS</sequence>
<dbReference type="EMBL" id="CP006773">
    <property type="protein sequence ID" value="AHD03090.1"/>
    <property type="molecule type" value="Genomic_DNA"/>
</dbReference>
<dbReference type="STRING" id="999552.METH_11230"/>
<dbReference type="RefSeq" id="WP_024090486.1">
    <property type="nucleotide sequence ID" value="NC_023135.1"/>
</dbReference>
<proteinExistence type="predicted"/>
<dbReference type="OrthoDB" id="9924646at2"/>
<name>V9W0B9_9RHOB</name>
<organism evidence="1 2">
    <name type="scientific">Leisingera methylohalidivorans DSM 14336</name>
    <dbReference type="NCBI Taxonomy" id="999552"/>
    <lineage>
        <taxon>Bacteria</taxon>
        <taxon>Pseudomonadati</taxon>
        <taxon>Pseudomonadota</taxon>
        <taxon>Alphaproteobacteria</taxon>
        <taxon>Rhodobacterales</taxon>
        <taxon>Roseobacteraceae</taxon>
        <taxon>Leisingera</taxon>
    </lineage>
</organism>
<keyword evidence="2" id="KW-1185">Reference proteome</keyword>